<dbReference type="EMBL" id="JBHSXL010000006">
    <property type="protein sequence ID" value="MFC6892350.1"/>
    <property type="molecule type" value="Genomic_DNA"/>
</dbReference>
<keyword evidence="3" id="KW-1185">Reference proteome</keyword>
<comment type="caution">
    <text evidence="2">The sequence shown here is derived from an EMBL/GenBank/DDBJ whole genome shotgun (WGS) entry which is preliminary data.</text>
</comment>
<dbReference type="Pfam" id="PF23954">
    <property type="entry name" value="DUF7283"/>
    <property type="match status" value="1"/>
</dbReference>
<dbReference type="InterPro" id="IPR055707">
    <property type="entry name" value="DUF7283"/>
</dbReference>
<reference evidence="2 3" key="1">
    <citation type="journal article" date="2019" name="Int. J. Syst. Evol. Microbiol.">
        <title>The Global Catalogue of Microorganisms (GCM) 10K type strain sequencing project: providing services to taxonomists for standard genome sequencing and annotation.</title>
        <authorList>
            <consortium name="The Broad Institute Genomics Platform"/>
            <consortium name="The Broad Institute Genome Sequencing Center for Infectious Disease"/>
            <person name="Wu L."/>
            <person name="Ma J."/>
        </authorList>
    </citation>
    <scope>NUCLEOTIDE SEQUENCE [LARGE SCALE GENOMIC DNA]</scope>
    <source>
        <strain evidence="2 3">SKJ47</strain>
    </source>
</reference>
<sequence length="155" mass="16814">MFDVPIDGWYAWVGIAGMSLVTLGIAAGMPAGPTPDAVGVADTIDRVAAEEYPTTAEHGLAADRIRLAPNRISLRGPGGSTTAIIEFAPVTPASGDERLSRILRGEPPDRVFESPEAFSEAARESRQREPRWRSAPTRLRIRAVHWEEERVTLVG</sequence>
<evidence type="ECO:0000313" key="3">
    <source>
        <dbReference type="Proteomes" id="UP001596296"/>
    </source>
</evidence>
<name>A0ABD5UV60_9EURY</name>
<dbReference type="Proteomes" id="UP001596296">
    <property type="component" value="Unassembled WGS sequence"/>
</dbReference>
<dbReference type="RefSeq" id="WP_379742356.1">
    <property type="nucleotide sequence ID" value="NZ_JBHSVN010000001.1"/>
</dbReference>
<evidence type="ECO:0000313" key="2">
    <source>
        <dbReference type="EMBL" id="MFC6892350.1"/>
    </source>
</evidence>
<feature type="compositionally biased region" description="Basic and acidic residues" evidence="1">
    <location>
        <begin position="121"/>
        <end position="131"/>
    </location>
</feature>
<gene>
    <name evidence="2" type="ORF">ACFQE9_06965</name>
</gene>
<dbReference type="AlphaFoldDB" id="A0ABD5UV60"/>
<protein>
    <submittedName>
        <fullName evidence="2">Uncharacterized protein</fullName>
    </submittedName>
</protein>
<proteinExistence type="predicted"/>
<accession>A0ABD5UV60</accession>
<organism evidence="2 3">
    <name type="scientific">Halopenitus salinus</name>
    <dbReference type="NCBI Taxonomy" id="1198295"/>
    <lineage>
        <taxon>Archaea</taxon>
        <taxon>Methanobacteriati</taxon>
        <taxon>Methanobacteriota</taxon>
        <taxon>Stenosarchaea group</taxon>
        <taxon>Halobacteria</taxon>
        <taxon>Halobacteriales</taxon>
        <taxon>Haloferacaceae</taxon>
        <taxon>Halopenitus</taxon>
    </lineage>
</organism>
<evidence type="ECO:0000256" key="1">
    <source>
        <dbReference type="SAM" id="MobiDB-lite"/>
    </source>
</evidence>
<feature type="region of interest" description="Disordered" evidence="1">
    <location>
        <begin position="107"/>
        <end position="131"/>
    </location>
</feature>